<feature type="domain" description="Alanine racemase N-terminal" evidence="2">
    <location>
        <begin position="21"/>
        <end position="264"/>
    </location>
</feature>
<dbReference type="Proteomes" id="UP001589707">
    <property type="component" value="Unassembled WGS sequence"/>
</dbReference>
<evidence type="ECO:0000256" key="1">
    <source>
        <dbReference type="SAM" id="MobiDB-lite"/>
    </source>
</evidence>
<feature type="region of interest" description="Disordered" evidence="1">
    <location>
        <begin position="395"/>
        <end position="438"/>
    </location>
</feature>
<sequence length="438" mass="46287">MVTAGLRRAVAHLNAPFGVLDRDAFDANAAALRDRAGGLPIRVASKSLRVPAAIERVLARDGFAGVLAFSLAEALALHARGIRDIVVAYPSVDRTALAALAAAPEAAAHITLMVDHPDQLDLIEQAAAAAAPEAVLRVCIDIDGSLRLAGLHIGARRSPLHEIGQVLALVGDIGARQRVRLVGLMCYEGQIAGVPNAGWQPRQAMLRRLQSHSVRELAERRNAIVAAVRAEAELTFVNGGGTGSLETSAAEGSLTEVAAGSGLFAPASFDRFAHFRHTPAAYFTAPVVRIPAPDWVTVSGGGWIASGAAAADRLPTVAWPTDLAPSGSEGVGEVQTPLTGRGARQLRIGDHVFFRHAKAGELAEHLSRFHVVAGGTIVDTWETYRGLGWNFETGMNEQPRDAAGSPEQKEHAHDNHSPQLVGQRLVPSADPPHAQQRR</sequence>
<dbReference type="InterPro" id="IPR001608">
    <property type="entry name" value="Ala_racemase_N"/>
</dbReference>
<dbReference type="InterPro" id="IPR029066">
    <property type="entry name" value="PLP-binding_barrel"/>
</dbReference>
<organism evidence="3 4">
    <name type="scientific">Brevibacterium otitidis</name>
    <dbReference type="NCBI Taxonomy" id="53364"/>
    <lineage>
        <taxon>Bacteria</taxon>
        <taxon>Bacillati</taxon>
        <taxon>Actinomycetota</taxon>
        <taxon>Actinomycetes</taxon>
        <taxon>Micrococcales</taxon>
        <taxon>Brevibacteriaceae</taxon>
        <taxon>Brevibacterium</taxon>
    </lineage>
</organism>
<evidence type="ECO:0000313" key="4">
    <source>
        <dbReference type="Proteomes" id="UP001589707"/>
    </source>
</evidence>
<protein>
    <submittedName>
        <fullName evidence="3">Amino acid deaminase/aldolase</fullName>
    </submittedName>
</protein>
<dbReference type="RefSeq" id="WP_376840885.1">
    <property type="nucleotide sequence ID" value="NZ_JBHMAU010000069.1"/>
</dbReference>
<feature type="compositionally biased region" description="Basic and acidic residues" evidence="1">
    <location>
        <begin position="407"/>
        <end position="416"/>
    </location>
</feature>
<reference evidence="3 4" key="1">
    <citation type="submission" date="2024-09" db="EMBL/GenBank/DDBJ databases">
        <authorList>
            <person name="Sun Q."/>
            <person name="Mori K."/>
        </authorList>
    </citation>
    <scope>NUCLEOTIDE SEQUENCE [LARGE SCALE GENOMIC DNA]</scope>
    <source>
        <strain evidence="3 4">JCM 11683</strain>
    </source>
</reference>
<keyword evidence="4" id="KW-1185">Reference proteome</keyword>
<evidence type="ECO:0000313" key="3">
    <source>
        <dbReference type="EMBL" id="MFB9777006.1"/>
    </source>
</evidence>
<proteinExistence type="predicted"/>
<dbReference type="PANTHER" id="PTHR28004:SF2">
    <property type="entry name" value="D-SERINE DEHYDRATASE"/>
    <property type="match status" value="1"/>
</dbReference>
<gene>
    <name evidence="3" type="ORF">ACFFN1_11455</name>
</gene>
<dbReference type="Gene3D" id="3.20.20.10">
    <property type="entry name" value="Alanine racemase"/>
    <property type="match status" value="1"/>
</dbReference>
<dbReference type="EMBL" id="JBHMAU010000069">
    <property type="protein sequence ID" value="MFB9777006.1"/>
    <property type="molecule type" value="Genomic_DNA"/>
</dbReference>
<comment type="caution">
    <text evidence="3">The sequence shown here is derived from an EMBL/GenBank/DDBJ whole genome shotgun (WGS) entry which is preliminary data.</text>
</comment>
<accession>A0ABV5X3L5</accession>
<dbReference type="CDD" id="cd06813">
    <property type="entry name" value="PLPDE_III_DSD_D-TA_like_2"/>
    <property type="match status" value="1"/>
</dbReference>
<dbReference type="Pfam" id="PF01168">
    <property type="entry name" value="Ala_racemase_N"/>
    <property type="match status" value="1"/>
</dbReference>
<evidence type="ECO:0000259" key="2">
    <source>
        <dbReference type="Pfam" id="PF01168"/>
    </source>
</evidence>
<dbReference type="PANTHER" id="PTHR28004">
    <property type="entry name" value="ZGC:162816-RELATED"/>
    <property type="match status" value="1"/>
</dbReference>
<dbReference type="SUPFAM" id="SSF51419">
    <property type="entry name" value="PLP-binding barrel"/>
    <property type="match status" value="1"/>
</dbReference>
<name>A0ABV5X3L5_9MICO</name>
<dbReference type="InterPro" id="IPR051466">
    <property type="entry name" value="D-amino_acid_metab_enzyme"/>
</dbReference>